<dbReference type="Gene3D" id="1.10.555.10">
    <property type="entry name" value="Rho GTPase activation protein"/>
    <property type="match status" value="1"/>
</dbReference>
<dbReference type="PANTHER" id="PTHR45876">
    <property type="entry name" value="FI04035P"/>
    <property type="match status" value="1"/>
</dbReference>
<organism evidence="4 5">
    <name type="scientific">Batrachochytrium dendrobatidis (strain JEL423)</name>
    <dbReference type="NCBI Taxonomy" id="403673"/>
    <lineage>
        <taxon>Eukaryota</taxon>
        <taxon>Fungi</taxon>
        <taxon>Fungi incertae sedis</taxon>
        <taxon>Chytridiomycota</taxon>
        <taxon>Chytridiomycota incertae sedis</taxon>
        <taxon>Chytridiomycetes</taxon>
        <taxon>Rhizophydiales</taxon>
        <taxon>Rhizophydiales incertae sedis</taxon>
        <taxon>Batrachochytrium</taxon>
    </lineage>
</organism>
<feature type="region of interest" description="Disordered" evidence="1">
    <location>
        <begin position="73"/>
        <end position="93"/>
    </location>
</feature>
<evidence type="ECO:0008006" key="6">
    <source>
        <dbReference type="Google" id="ProtNLM"/>
    </source>
</evidence>
<evidence type="ECO:0000313" key="5">
    <source>
        <dbReference type="Proteomes" id="UP000077115"/>
    </source>
</evidence>
<dbReference type="InterPro" id="IPR000198">
    <property type="entry name" value="RhoGAP_dom"/>
</dbReference>
<evidence type="ECO:0000256" key="1">
    <source>
        <dbReference type="SAM" id="MobiDB-lite"/>
    </source>
</evidence>
<dbReference type="PROSITE" id="PS50238">
    <property type="entry name" value="RHOGAP"/>
    <property type="match status" value="1"/>
</dbReference>
<evidence type="ECO:0000259" key="2">
    <source>
        <dbReference type="PROSITE" id="PS50238"/>
    </source>
</evidence>
<dbReference type="SUPFAM" id="SSF48350">
    <property type="entry name" value="GTPase activation domain, GAP"/>
    <property type="match status" value="1"/>
</dbReference>
<feature type="domain" description="Rho-GAP" evidence="2">
    <location>
        <begin position="358"/>
        <end position="539"/>
    </location>
</feature>
<dbReference type="Pfam" id="PF00784">
    <property type="entry name" value="MyTH4"/>
    <property type="match status" value="1"/>
</dbReference>
<reference evidence="4 5" key="1">
    <citation type="submission" date="2006-10" db="EMBL/GenBank/DDBJ databases">
        <title>The Genome Sequence of Batrachochytrium dendrobatidis JEL423.</title>
        <authorList>
            <consortium name="The Broad Institute Genome Sequencing Platform"/>
            <person name="Birren B."/>
            <person name="Lander E."/>
            <person name="Galagan J."/>
            <person name="Cuomo C."/>
            <person name="Devon K."/>
            <person name="Jaffe D."/>
            <person name="Butler J."/>
            <person name="Alvarez P."/>
            <person name="Gnerre S."/>
            <person name="Grabherr M."/>
            <person name="Kleber M."/>
            <person name="Mauceli E."/>
            <person name="Brockman W."/>
            <person name="Young S."/>
            <person name="LaButti K."/>
            <person name="Sykes S."/>
            <person name="DeCaprio D."/>
            <person name="Crawford M."/>
            <person name="Koehrsen M."/>
            <person name="Engels R."/>
            <person name="Montgomery P."/>
            <person name="Pearson M."/>
            <person name="Howarth C."/>
            <person name="Larson L."/>
            <person name="White J."/>
            <person name="O'Leary S."/>
            <person name="Kodira C."/>
            <person name="Zeng Q."/>
            <person name="Yandava C."/>
            <person name="Alvarado L."/>
            <person name="Longcore J."/>
            <person name="James T."/>
        </authorList>
    </citation>
    <scope>NUCLEOTIDE SEQUENCE [LARGE SCALE GENOMIC DNA]</scope>
    <source>
        <strain evidence="4 5">JEL423</strain>
    </source>
</reference>
<dbReference type="FunFam" id="1.10.555.10:FF:000045">
    <property type="entry name" value="RhoGAP domain containing protein"/>
    <property type="match status" value="1"/>
</dbReference>
<accession>A0A177WUD3</accession>
<dbReference type="InterPro" id="IPR000857">
    <property type="entry name" value="MyTH4_dom"/>
</dbReference>
<sequence>MICHPSHISTILKRGKLNGFDQQLEQLYLLLRFRLNSAIGKRLSLSFNPATSYTPNNYETGGSSNENMFQARMGTSPKEHHSQKASSHSGNLVSDAGLMRSTPSLTAVQNARSMGISGPVNSPDAAQAMHPFSQNNIQNTQSMSLPALQSLRTLPPKLLQDITQFKIDGFAKKYFSEHRRGIFRRKVPLEKMLIFQKDALKAPLMQLRPSLHKDAIKCFKAIQKIMNPRVSLESQFVDIQELLEKGIRIGGLRDEICVQLCKQLTKNPSNESLKRGWQLMDIICSTFPPSKNLDNYLKNFIQQHFGIDGPGSQLDTIIRHTSGSLLRTSRIGPRGRTMTPAEINQVLEAPFKNSVFGDTLENIMERQIKSQPTLELPRILLFLSDAILSLNGCQTEGIFRVPGDAEAVSDLRCRIDKDEYRMDGIHDPNAPSSLLKLWLRELAEPLIPGEYYDGCIQVGQQDGHVSSQDLYIPAIRIVDGLPDINRKVVRFMIQFLKIIAEARNQPITKMTVGNLAMVFAPNFLRCPSDNPATIFENTK</sequence>
<dbReference type="InterPro" id="IPR008936">
    <property type="entry name" value="Rho_GTPase_activation_prot"/>
</dbReference>
<dbReference type="GO" id="GO:0007165">
    <property type="term" value="P:signal transduction"/>
    <property type="evidence" value="ECO:0007669"/>
    <property type="project" value="InterPro"/>
</dbReference>
<proteinExistence type="predicted"/>
<dbReference type="GO" id="GO:0005856">
    <property type="term" value="C:cytoskeleton"/>
    <property type="evidence" value="ECO:0007669"/>
    <property type="project" value="InterPro"/>
</dbReference>
<dbReference type="GO" id="GO:0005737">
    <property type="term" value="C:cytoplasm"/>
    <property type="evidence" value="ECO:0007669"/>
    <property type="project" value="TreeGrafter"/>
</dbReference>
<dbReference type="EMBL" id="DS022309">
    <property type="protein sequence ID" value="OAJ43244.1"/>
    <property type="molecule type" value="Genomic_DNA"/>
</dbReference>
<dbReference type="AlphaFoldDB" id="A0A177WUD3"/>
<dbReference type="Pfam" id="PF00620">
    <property type="entry name" value="RhoGAP"/>
    <property type="match status" value="1"/>
</dbReference>
<feature type="domain" description="MyTH4" evidence="3">
    <location>
        <begin position="195"/>
        <end position="347"/>
    </location>
</feature>
<protein>
    <recommendedName>
        <fullName evidence="6">Rho-GAP domain-containing protein</fullName>
    </recommendedName>
</protein>
<dbReference type="Proteomes" id="UP000077115">
    <property type="component" value="Unassembled WGS sequence"/>
</dbReference>
<evidence type="ECO:0000313" key="4">
    <source>
        <dbReference type="EMBL" id="OAJ43244.1"/>
    </source>
</evidence>
<dbReference type="OrthoDB" id="437889at2759"/>
<dbReference type="SMART" id="SM00139">
    <property type="entry name" value="MyTH4"/>
    <property type="match status" value="1"/>
</dbReference>
<dbReference type="InterPro" id="IPR038185">
    <property type="entry name" value="MyTH4_dom_sf"/>
</dbReference>
<gene>
    <name evidence="4" type="ORF">BDEG_26617</name>
</gene>
<dbReference type="GO" id="GO:0005096">
    <property type="term" value="F:GTPase activator activity"/>
    <property type="evidence" value="ECO:0007669"/>
    <property type="project" value="TreeGrafter"/>
</dbReference>
<evidence type="ECO:0000259" key="3">
    <source>
        <dbReference type="PROSITE" id="PS51016"/>
    </source>
</evidence>
<dbReference type="Gene3D" id="1.25.40.530">
    <property type="entry name" value="MyTH4 domain"/>
    <property type="match status" value="1"/>
</dbReference>
<reference evidence="4 5" key="2">
    <citation type="submission" date="2016-05" db="EMBL/GenBank/DDBJ databases">
        <title>Lineage-specific infection strategies underlie the spectrum of fungal disease in amphibians.</title>
        <authorList>
            <person name="Cuomo C.A."/>
            <person name="Farrer R.A."/>
            <person name="James T."/>
            <person name="Longcore J."/>
            <person name="Birren B."/>
        </authorList>
    </citation>
    <scope>NUCLEOTIDE SEQUENCE [LARGE SCALE GENOMIC DNA]</scope>
    <source>
        <strain evidence="4 5">JEL423</strain>
    </source>
</reference>
<dbReference type="SMART" id="SM00324">
    <property type="entry name" value="RhoGAP"/>
    <property type="match status" value="1"/>
</dbReference>
<name>A0A177WUD3_BATDL</name>
<dbReference type="PANTHER" id="PTHR45876:SF8">
    <property type="entry name" value="FI04035P"/>
    <property type="match status" value="1"/>
</dbReference>
<dbReference type="eggNOG" id="ENOG502QR6X">
    <property type="taxonomic scope" value="Eukaryota"/>
</dbReference>
<dbReference type="PROSITE" id="PS51016">
    <property type="entry name" value="MYTH4"/>
    <property type="match status" value="1"/>
</dbReference>
<dbReference type="FunFam" id="1.25.40.530:FF:000025">
    <property type="match status" value="1"/>
</dbReference>
<dbReference type="STRING" id="403673.A0A177WUD3"/>
<dbReference type="VEuPathDB" id="FungiDB:BDEG_26617"/>